<dbReference type="InterPro" id="IPR042121">
    <property type="entry name" value="MutL_C_regsub"/>
</dbReference>
<dbReference type="AlphaFoldDB" id="A0AAE0K749"/>
<dbReference type="PANTHER" id="PTHR10073">
    <property type="entry name" value="DNA MISMATCH REPAIR PROTEIN MLH, PMS, MUTL"/>
    <property type="match status" value="1"/>
</dbReference>
<protein>
    <recommendedName>
        <fullName evidence="3">MutL C-terminal dimerisation domain-containing protein</fullName>
    </recommendedName>
</protein>
<dbReference type="SUPFAM" id="SSF118116">
    <property type="entry name" value="DNA mismatch repair protein MutL"/>
    <property type="match status" value="2"/>
</dbReference>
<dbReference type="GO" id="GO:0005524">
    <property type="term" value="F:ATP binding"/>
    <property type="evidence" value="ECO:0007669"/>
    <property type="project" value="InterPro"/>
</dbReference>
<proteinExistence type="inferred from homology"/>
<dbReference type="SMART" id="SM00853">
    <property type="entry name" value="MutL_C"/>
    <property type="match status" value="1"/>
</dbReference>
<feature type="compositionally biased region" description="Polar residues" evidence="2">
    <location>
        <begin position="536"/>
        <end position="546"/>
    </location>
</feature>
<accession>A0AAE0K749</accession>
<evidence type="ECO:0000256" key="2">
    <source>
        <dbReference type="SAM" id="MobiDB-lite"/>
    </source>
</evidence>
<evidence type="ECO:0000313" key="4">
    <source>
        <dbReference type="EMBL" id="KAK3370817.1"/>
    </source>
</evidence>
<dbReference type="PANTHER" id="PTHR10073:SF47">
    <property type="entry name" value="DNA MISMATCH REPAIR PROTEIN MLH3"/>
    <property type="match status" value="1"/>
</dbReference>
<dbReference type="InterPro" id="IPR014790">
    <property type="entry name" value="MutL_C"/>
</dbReference>
<evidence type="ECO:0000313" key="5">
    <source>
        <dbReference type="Proteomes" id="UP001287356"/>
    </source>
</evidence>
<dbReference type="SUPFAM" id="SSF55874">
    <property type="entry name" value="ATPase domain of HSP90 chaperone/DNA topoisomerase II/histidine kinase"/>
    <property type="match status" value="1"/>
</dbReference>
<dbReference type="Gene3D" id="3.30.565.10">
    <property type="entry name" value="Histidine kinase-like ATPase, C-terminal domain"/>
    <property type="match status" value="1"/>
</dbReference>
<feature type="region of interest" description="Disordered" evidence="2">
    <location>
        <begin position="207"/>
        <end position="226"/>
    </location>
</feature>
<sequence length="961" mass="103741">MSIRPLPGDVVAQIRSSSAIATLNDAVCGLIRNSLDAGASKINVLVDYSRGNCHVEDNGLGIPPANFGEDGGLGKLHYTSRYPPKADCHGRHGELVASLAALSLLSITSHHHEYRSHNSLTIHNAKVIARNMPALPEQQILAFPSGTRVTVRDLFGSMPVRVKHRALRAERLGTVKNFDQLARAVVALLLAWPREATISLRDAHSRRAVSLSTSEPTDQTRSSRASDRIVARTTRLLAQASLAEPRRPESWISVGASADGVSVNGCISLLPVATKRVQFIALGVQPLDNEANSNFLYEDVNRAFANSSFGVLEDLDFEEGLPQKTYGFTERELRPKRGIDRWPMFVFQITLEGEMETCDIESLFDESHQKMATIANLLQVIAHEFLKKHQFRPRAVNALDKLGASNGSSALASQASVPSSTSLTAERQARRPSSKADTRKSHQPAARKAGGPDTRSASPFASWSRVKSRRPESSGPKDLGSGTSSLDSFVARPGDSDDSAQTTSEPRHSTVNPLFGRSGGLLRKPFDDDDDVAATPSAQSQEQIADQPTEKEGPDTDDTMVWVDPATKIKSLINSRTGFMVNRGNIEGEGIPRRAQVKTVPSRSSKPPMGPRNSLVFAPTESPIPCAPQVSELLRVEQAGHGCCGVEGINVDLLNSGVSLALSGRISKGSLRRAEVIGQVDRKFILAKISTADSDLGACAGKAKRQDGQQQCVLVLIDQHAADERCRVEGLMKGYFAPDNTVDGNPVVQSETLEKPLCFDLPRQEGELLGRFTKHFRHWGIFYGVSRAASAASDDGAATVEVQSLPPSILERCRVEPRLVVELLRKQAWKLYDDPVGLAGSGMAGGSMASADAEHEHDWVPRFHDCPEGILDLINSRSCRSAIMFNDALTLDECSDLVQRLAGCAFPFQCAHGRPSMVPLLDLGSGNGIGSDSRLQGEEDDGLWGDVGRWAGAGAGGRGQQ</sequence>
<dbReference type="GO" id="GO:0140664">
    <property type="term" value="F:ATP-dependent DNA damage sensor activity"/>
    <property type="evidence" value="ECO:0007669"/>
    <property type="project" value="InterPro"/>
</dbReference>
<dbReference type="InterPro" id="IPR038973">
    <property type="entry name" value="MutL/Mlh/Pms-like"/>
</dbReference>
<evidence type="ECO:0000259" key="3">
    <source>
        <dbReference type="SMART" id="SM00853"/>
    </source>
</evidence>
<reference evidence="4" key="1">
    <citation type="journal article" date="2023" name="Mol. Phylogenet. Evol.">
        <title>Genome-scale phylogeny and comparative genomics of the fungal order Sordariales.</title>
        <authorList>
            <person name="Hensen N."/>
            <person name="Bonometti L."/>
            <person name="Westerberg I."/>
            <person name="Brannstrom I.O."/>
            <person name="Guillou S."/>
            <person name="Cros-Aarteil S."/>
            <person name="Calhoun S."/>
            <person name="Haridas S."/>
            <person name="Kuo A."/>
            <person name="Mondo S."/>
            <person name="Pangilinan J."/>
            <person name="Riley R."/>
            <person name="LaButti K."/>
            <person name="Andreopoulos B."/>
            <person name="Lipzen A."/>
            <person name="Chen C."/>
            <person name="Yan M."/>
            <person name="Daum C."/>
            <person name="Ng V."/>
            <person name="Clum A."/>
            <person name="Steindorff A."/>
            <person name="Ohm R.A."/>
            <person name="Martin F."/>
            <person name="Silar P."/>
            <person name="Natvig D.O."/>
            <person name="Lalanne C."/>
            <person name="Gautier V."/>
            <person name="Ament-Velasquez S.L."/>
            <person name="Kruys A."/>
            <person name="Hutchinson M.I."/>
            <person name="Powell A.J."/>
            <person name="Barry K."/>
            <person name="Miller A.N."/>
            <person name="Grigoriev I.V."/>
            <person name="Debuchy R."/>
            <person name="Gladieux P."/>
            <person name="Hiltunen Thoren M."/>
            <person name="Johannesson H."/>
        </authorList>
    </citation>
    <scope>NUCLEOTIDE SEQUENCE</scope>
    <source>
        <strain evidence="4">CBS 958.72</strain>
    </source>
</reference>
<reference evidence="4" key="2">
    <citation type="submission" date="2023-06" db="EMBL/GenBank/DDBJ databases">
        <authorList>
            <consortium name="Lawrence Berkeley National Laboratory"/>
            <person name="Haridas S."/>
            <person name="Hensen N."/>
            <person name="Bonometti L."/>
            <person name="Westerberg I."/>
            <person name="Brannstrom I.O."/>
            <person name="Guillou S."/>
            <person name="Cros-Aarteil S."/>
            <person name="Calhoun S."/>
            <person name="Kuo A."/>
            <person name="Mondo S."/>
            <person name="Pangilinan J."/>
            <person name="Riley R."/>
            <person name="Labutti K."/>
            <person name="Andreopoulos B."/>
            <person name="Lipzen A."/>
            <person name="Chen C."/>
            <person name="Yanf M."/>
            <person name="Daum C."/>
            <person name="Ng V."/>
            <person name="Clum A."/>
            <person name="Steindorff A."/>
            <person name="Ohm R."/>
            <person name="Martin F."/>
            <person name="Silar P."/>
            <person name="Natvig D."/>
            <person name="Lalanne C."/>
            <person name="Gautier V."/>
            <person name="Ament-Velasquez S.L."/>
            <person name="Kruys A."/>
            <person name="Hutchinson M.I."/>
            <person name="Powell A.J."/>
            <person name="Barry K."/>
            <person name="Miller A.N."/>
            <person name="Grigoriev I.V."/>
            <person name="Debuchy R."/>
            <person name="Gladieux P."/>
            <person name="Thoren M.H."/>
            <person name="Johannesson H."/>
        </authorList>
    </citation>
    <scope>NUCLEOTIDE SEQUENCE</scope>
    <source>
        <strain evidence="4">CBS 958.72</strain>
    </source>
</reference>
<dbReference type="InterPro" id="IPR037198">
    <property type="entry name" value="MutL_C_sf"/>
</dbReference>
<dbReference type="Gene3D" id="3.30.1370.100">
    <property type="entry name" value="MutL, C-terminal domain, regulatory subdomain"/>
    <property type="match status" value="1"/>
</dbReference>
<dbReference type="GO" id="GO:0016887">
    <property type="term" value="F:ATP hydrolysis activity"/>
    <property type="evidence" value="ECO:0007669"/>
    <property type="project" value="InterPro"/>
</dbReference>
<comment type="caution">
    <text evidence="4">The sequence shown here is derived from an EMBL/GenBank/DDBJ whole genome shotgun (WGS) entry which is preliminary data.</text>
</comment>
<evidence type="ECO:0000256" key="1">
    <source>
        <dbReference type="ARBA" id="ARBA00006082"/>
    </source>
</evidence>
<feature type="region of interest" description="Disordered" evidence="2">
    <location>
        <begin position="409"/>
        <end position="560"/>
    </location>
</feature>
<dbReference type="Proteomes" id="UP001287356">
    <property type="component" value="Unassembled WGS sequence"/>
</dbReference>
<dbReference type="GO" id="GO:0032300">
    <property type="term" value="C:mismatch repair complex"/>
    <property type="evidence" value="ECO:0007669"/>
    <property type="project" value="InterPro"/>
</dbReference>
<keyword evidence="5" id="KW-1185">Reference proteome</keyword>
<comment type="similarity">
    <text evidence="1">Belongs to the DNA mismatch repair MutL/HexB family.</text>
</comment>
<feature type="compositionally biased region" description="Polar residues" evidence="2">
    <location>
        <begin position="499"/>
        <end position="512"/>
    </location>
</feature>
<dbReference type="GO" id="GO:0006298">
    <property type="term" value="P:mismatch repair"/>
    <property type="evidence" value="ECO:0007669"/>
    <property type="project" value="InterPro"/>
</dbReference>
<dbReference type="InterPro" id="IPR042120">
    <property type="entry name" value="MutL_C_dimsub"/>
</dbReference>
<dbReference type="InterPro" id="IPR036890">
    <property type="entry name" value="HATPase_C_sf"/>
</dbReference>
<dbReference type="Gene3D" id="3.30.1540.20">
    <property type="entry name" value="MutL, C-terminal domain, dimerisation subdomain"/>
    <property type="match status" value="1"/>
</dbReference>
<feature type="compositionally biased region" description="Polar residues" evidence="2">
    <location>
        <begin position="210"/>
        <end position="223"/>
    </location>
</feature>
<dbReference type="EMBL" id="JAULSN010000005">
    <property type="protein sequence ID" value="KAK3370817.1"/>
    <property type="molecule type" value="Genomic_DNA"/>
</dbReference>
<gene>
    <name evidence="4" type="ORF">B0T24DRAFT_300424</name>
</gene>
<name>A0AAE0K749_9PEZI</name>
<feature type="domain" description="MutL C-terminal dimerisation" evidence="3">
    <location>
        <begin position="676"/>
        <end position="889"/>
    </location>
</feature>
<dbReference type="Pfam" id="PF13589">
    <property type="entry name" value="HATPase_c_3"/>
    <property type="match status" value="1"/>
</dbReference>
<organism evidence="4 5">
    <name type="scientific">Lasiosphaeria ovina</name>
    <dbReference type="NCBI Taxonomy" id="92902"/>
    <lineage>
        <taxon>Eukaryota</taxon>
        <taxon>Fungi</taxon>
        <taxon>Dikarya</taxon>
        <taxon>Ascomycota</taxon>
        <taxon>Pezizomycotina</taxon>
        <taxon>Sordariomycetes</taxon>
        <taxon>Sordariomycetidae</taxon>
        <taxon>Sordariales</taxon>
        <taxon>Lasiosphaeriaceae</taxon>
        <taxon>Lasiosphaeria</taxon>
    </lineage>
</organism>